<dbReference type="PANTHER" id="PTHR47338">
    <property type="entry name" value="ZN(II)2CYS6 TRANSCRIPTION FACTOR (EUROFUNG)-RELATED"/>
    <property type="match status" value="1"/>
</dbReference>
<sequence length="656" mass="73627">ITTAPVLGILTSLASEIQKLNSNIVWSQSNLQPNSYLANAEPQTQQRKRRRLGIQEERLQACDVDEETADGLPSNALLDAIMDFYFLRIQPWIPLIHAPKFQREVQSHDGRQRNTVVLHAMIVATLRHLSPDVHDLSREAVKATIKRSRDYVLRAAMSGLSVENLQAFAIVAFIHIGSGESSRAWPIIGSMTRSVQYLQLSVESEDTKQRNSFLTSLPTLPDPENWVEEEERRRVFWNIFILDRRLPVCGGKWYNETPCLTPYFGIWSRSAASLGNSITFLPTHYASPSKASNTDGGAVESPVPIRQRAKPDAPLDISNIGAFAYYIESIESLSRVNTYFLQQEVDFGDKQEVLSWLTRFKELDLRLVHWKMFLPNQWKDSGASREAMPGIMDPNMTAANATHNVSMILLHQKIAYPGPELAGIKLPSSCSAETCLSAAVETANICNQFLEQTTNEVLVTPQLGFLHWRYTRGDLPREFWSLVLNLEEMSRRWSGDDDPITLFLQFALRLRDLHEKCIRNPHFKIDLLGDSEEAVWVDELLRATPRLAVGTEGSSGRRMATGGNATEPQQFNAQVHTGVPPPGSNLPGPISMESDIQQWAATTGREIDDSNDDLNAISELLLGQGFSNMDRVISFDDMALAQNGEQWNDSSQPQGW</sequence>
<dbReference type="AlphaFoldDB" id="A0A0B7KBH6"/>
<protein>
    <recommendedName>
        <fullName evidence="6">Xylanolytic transcriptional activator regulatory domain-containing protein</fullName>
    </recommendedName>
</protein>
<evidence type="ECO:0000256" key="5">
    <source>
        <dbReference type="ARBA" id="ARBA00023242"/>
    </source>
</evidence>
<dbReference type="EMBL" id="CDPU01000046">
    <property type="protein sequence ID" value="CEO54903.1"/>
    <property type="molecule type" value="Genomic_DNA"/>
</dbReference>
<evidence type="ECO:0000256" key="4">
    <source>
        <dbReference type="ARBA" id="ARBA00023163"/>
    </source>
</evidence>
<name>A0A0B7KBH6_BIOOC</name>
<evidence type="ECO:0000256" key="1">
    <source>
        <dbReference type="ARBA" id="ARBA00004123"/>
    </source>
</evidence>
<dbReference type="GO" id="GO:0006351">
    <property type="term" value="P:DNA-templated transcription"/>
    <property type="evidence" value="ECO:0007669"/>
    <property type="project" value="InterPro"/>
</dbReference>
<dbReference type="InterPro" id="IPR050815">
    <property type="entry name" value="TF_fung"/>
</dbReference>
<organism evidence="7">
    <name type="scientific">Bionectria ochroleuca</name>
    <name type="common">Gliocladium roseum</name>
    <dbReference type="NCBI Taxonomy" id="29856"/>
    <lineage>
        <taxon>Eukaryota</taxon>
        <taxon>Fungi</taxon>
        <taxon>Dikarya</taxon>
        <taxon>Ascomycota</taxon>
        <taxon>Pezizomycotina</taxon>
        <taxon>Sordariomycetes</taxon>
        <taxon>Hypocreomycetidae</taxon>
        <taxon>Hypocreales</taxon>
        <taxon>Bionectriaceae</taxon>
        <taxon>Clonostachys</taxon>
    </lineage>
</organism>
<keyword evidence="5" id="KW-0539">Nucleus</keyword>
<dbReference type="PANTHER" id="PTHR47338:SF23">
    <property type="entry name" value="ZN(II)2CYS6 TRANSCRIPTION FACTOR (EUROFUNG)"/>
    <property type="match status" value="1"/>
</dbReference>
<evidence type="ECO:0000313" key="7">
    <source>
        <dbReference type="EMBL" id="CEO54903.1"/>
    </source>
</evidence>
<proteinExistence type="predicted"/>
<dbReference type="GO" id="GO:0005634">
    <property type="term" value="C:nucleus"/>
    <property type="evidence" value="ECO:0007669"/>
    <property type="project" value="UniProtKB-SubCell"/>
</dbReference>
<dbReference type="Pfam" id="PF04082">
    <property type="entry name" value="Fungal_trans"/>
    <property type="match status" value="1"/>
</dbReference>
<feature type="domain" description="Xylanolytic transcriptional activator regulatory" evidence="6">
    <location>
        <begin position="82"/>
        <end position="252"/>
    </location>
</feature>
<feature type="non-terminal residue" evidence="7">
    <location>
        <position position="1"/>
    </location>
</feature>
<evidence type="ECO:0000256" key="3">
    <source>
        <dbReference type="ARBA" id="ARBA00023015"/>
    </source>
</evidence>
<dbReference type="InterPro" id="IPR007219">
    <property type="entry name" value="XnlR_reg_dom"/>
</dbReference>
<comment type="subcellular location">
    <subcellularLocation>
        <location evidence="1">Nucleus</location>
    </subcellularLocation>
</comment>
<dbReference type="GO" id="GO:0003677">
    <property type="term" value="F:DNA binding"/>
    <property type="evidence" value="ECO:0007669"/>
    <property type="project" value="InterPro"/>
</dbReference>
<keyword evidence="4" id="KW-0804">Transcription</keyword>
<dbReference type="GO" id="GO:0008270">
    <property type="term" value="F:zinc ion binding"/>
    <property type="evidence" value="ECO:0007669"/>
    <property type="project" value="InterPro"/>
</dbReference>
<reference evidence="7" key="1">
    <citation type="submission" date="2015-01" db="EMBL/GenBank/DDBJ databases">
        <authorList>
            <person name="Durling Mikael"/>
        </authorList>
    </citation>
    <scope>NUCLEOTIDE SEQUENCE</scope>
</reference>
<evidence type="ECO:0000259" key="6">
    <source>
        <dbReference type="Pfam" id="PF04082"/>
    </source>
</evidence>
<gene>
    <name evidence="7" type="ORF">BN869_000010961_1</name>
</gene>
<evidence type="ECO:0000256" key="2">
    <source>
        <dbReference type="ARBA" id="ARBA00022723"/>
    </source>
</evidence>
<keyword evidence="2" id="KW-0479">Metal-binding</keyword>
<accession>A0A0B7KBH6</accession>
<dbReference type="CDD" id="cd12148">
    <property type="entry name" value="fungal_TF_MHR"/>
    <property type="match status" value="1"/>
</dbReference>
<keyword evidence="3" id="KW-0805">Transcription regulation</keyword>
<dbReference type="GO" id="GO:0000981">
    <property type="term" value="F:DNA-binding transcription factor activity, RNA polymerase II-specific"/>
    <property type="evidence" value="ECO:0007669"/>
    <property type="project" value="InterPro"/>
</dbReference>